<dbReference type="PATRIC" id="fig|1705565.3.peg.2914"/>
<evidence type="ECO:0000313" key="1">
    <source>
        <dbReference type="EMBL" id="KOR88591.1"/>
    </source>
</evidence>
<evidence type="ECO:0000313" key="2">
    <source>
        <dbReference type="Proteomes" id="UP000036932"/>
    </source>
</evidence>
<protein>
    <recommendedName>
        <fullName evidence="3">Amidase</fullName>
    </recommendedName>
</protein>
<sequence length="309" mass="35409">MKWTRRVGHLNAKAKWITLIAGTCLLLVLLLLLLPSHQVNQNKATWLWDASLIQSETEDIVSFSVSEGITTIFLQIQNEVQDEEYRHFVAAAHQQGISVHALDGRPEWAYEDGRRKGMELLSWLEEYNQASDPEEKFEGVQFDVEPYILRRWEDEQEQVVAEWSANVEVWMQEAKRQGLPFSAAVPFWLDSIPGPNRTDSESFSNWMIRNTDAIAVMAYRDSGKQMYELSKEELEQADALGKSVWIGMELGDTDEGEHLTFYAKSEQEMEDEALRAAKLGSSHNSFAGLAVHHYQAWVQKRTAMTKDEP</sequence>
<dbReference type="RefSeq" id="WP_054401570.1">
    <property type="nucleotide sequence ID" value="NZ_LIUT01000001.1"/>
</dbReference>
<evidence type="ECO:0008006" key="3">
    <source>
        <dbReference type="Google" id="ProtNLM"/>
    </source>
</evidence>
<organism evidence="1 2">
    <name type="scientific">Paenibacillus solani</name>
    <dbReference type="NCBI Taxonomy" id="1705565"/>
    <lineage>
        <taxon>Bacteria</taxon>
        <taxon>Bacillati</taxon>
        <taxon>Bacillota</taxon>
        <taxon>Bacilli</taxon>
        <taxon>Bacillales</taxon>
        <taxon>Paenibacillaceae</taxon>
        <taxon>Paenibacillus</taxon>
    </lineage>
</organism>
<proteinExistence type="predicted"/>
<dbReference type="Proteomes" id="UP000036932">
    <property type="component" value="Unassembled WGS sequence"/>
</dbReference>
<dbReference type="AlphaFoldDB" id="A0A0M1P289"/>
<name>A0A0M1P289_9BACL</name>
<reference evidence="2" key="1">
    <citation type="submission" date="2015-08" db="EMBL/GenBank/DDBJ databases">
        <title>Genome sequencing project for genomic taxonomy and phylogenomics of Bacillus-like bacteria.</title>
        <authorList>
            <person name="Liu B."/>
            <person name="Wang J."/>
            <person name="Zhu Y."/>
            <person name="Liu G."/>
            <person name="Chen Q."/>
            <person name="Chen Z."/>
            <person name="Lan J."/>
            <person name="Che J."/>
            <person name="Ge C."/>
            <person name="Shi H."/>
            <person name="Pan Z."/>
            <person name="Liu X."/>
        </authorList>
    </citation>
    <scope>NUCLEOTIDE SEQUENCE [LARGE SCALE GENOMIC DNA]</scope>
    <source>
        <strain evidence="2">FJAT-22460</strain>
    </source>
</reference>
<dbReference type="OrthoDB" id="7054537at2"/>
<gene>
    <name evidence="1" type="ORF">AM231_05110</name>
</gene>
<keyword evidence="2" id="KW-1185">Reference proteome</keyword>
<dbReference type="EMBL" id="LIUT01000001">
    <property type="protein sequence ID" value="KOR88591.1"/>
    <property type="molecule type" value="Genomic_DNA"/>
</dbReference>
<comment type="caution">
    <text evidence="1">The sequence shown here is derived from an EMBL/GenBank/DDBJ whole genome shotgun (WGS) entry which is preliminary data.</text>
</comment>
<accession>A0A0M1P289</accession>